<reference evidence="6" key="1">
    <citation type="submission" date="2020-07" db="EMBL/GenBank/DDBJ databases">
        <title>The High-quality genome of the commercially important snow crab, Chionoecetes opilio.</title>
        <authorList>
            <person name="Jeong J.-H."/>
            <person name="Ryu S."/>
        </authorList>
    </citation>
    <scope>NUCLEOTIDE SEQUENCE</scope>
    <source>
        <strain evidence="6">MADBK_172401_WGS</strain>
        <tissue evidence="6">Digestive gland</tissue>
    </source>
</reference>
<dbReference type="InterPro" id="IPR028002">
    <property type="entry name" value="Myb_DNA-bind_5"/>
</dbReference>
<evidence type="ECO:0000256" key="2">
    <source>
        <dbReference type="ARBA" id="ARBA00016807"/>
    </source>
</evidence>
<feature type="domain" description="Myb/SANT-like DNA-binding" evidence="5">
    <location>
        <begin position="9"/>
        <end position="85"/>
    </location>
</feature>
<evidence type="ECO:0000259" key="5">
    <source>
        <dbReference type="Pfam" id="PF13873"/>
    </source>
</evidence>
<dbReference type="AlphaFoldDB" id="A0A8J4Y085"/>
<evidence type="ECO:0000256" key="1">
    <source>
        <dbReference type="ARBA" id="ARBA00011764"/>
    </source>
</evidence>
<accession>A0A8J4Y085</accession>
<dbReference type="OrthoDB" id="3066195at2759"/>
<comment type="function">
    <text evidence="3">Involved in transvection phenomena (= synapsis-dependent gene expression), where the synaptic pairing of chromosomes carrying genes with which zeste interacts influences the expression of these genes. Zeste binds to DNA and stimulates transcription from a nearby promoter.</text>
</comment>
<evidence type="ECO:0000256" key="3">
    <source>
        <dbReference type="ARBA" id="ARBA00025466"/>
    </source>
</evidence>
<feature type="region of interest" description="Disordered" evidence="4">
    <location>
        <begin position="166"/>
        <end position="210"/>
    </location>
</feature>
<protein>
    <recommendedName>
        <fullName evidence="2">Regulatory protein zeste</fullName>
    </recommendedName>
</protein>
<comment type="subunit">
    <text evidence="1">Self-associates forming complexes of several hundred monomers.</text>
</comment>
<dbReference type="Proteomes" id="UP000770661">
    <property type="component" value="Unassembled WGS sequence"/>
</dbReference>
<comment type="caution">
    <text evidence="6">The sequence shown here is derived from an EMBL/GenBank/DDBJ whole genome shotgun (WGS) entry which is preliminary data.</text>
</comment>
<gene>
    <name evidence="6" type="ORF">GWK47_017427</name>
</gene>
<proteinExistence type="predicted"/>
<dbReference type="EMBL" id="JACEEZ010022010">
    <property type="protein sequence ID" value="KAG0712880.1"/>
    <property type="molecule type" value="Genomic_DNA"/>
</dbReference>
<sequence>MSSVKVVRRTSPISSMERDHLIRLVKEETDLLTRSTDGRALALKRQAWARIAARLNTCDYGEKRTARQVQKIWERIKARAKQEHQDLFKTGGDAAPPKKSKKSSKMLSILGLETETGCDFDSDAYSTAGGAYRDRSPISIKTDEETLCLPDTEYAEDPFFEAPLQASGTAPEACTEGTTHQPSSRKPVRSDESRASATGVQDGGKKKKQRHVEIQEEILYKQLEDANQRSELTRKQLKEADIRVSIVKEQLLKARMENELLRQRLKGSGIDVGKFEC</sequence>
<evidence type="ECO:0000256" key="4">
    <source>
        <dbReference type="SAM" id="MobiDB-lite"/>
    </source>
</evidence>
<evidence type="ECO:0000313" key="6">
    <source>
        <dbReference type="EMBL" id="KAG0712880.1"/>
    </source>
</evidence>
<dbReference type="Pfam" id="PF13873">
    <property type="entry name" value="Myb_DNA-bind_5"/>
    <property type="match status" value="1"/>
</dbReference>
<evidence type="ECO:0000313" key="7">
    <source>
        <dbReference type="Proteomes" id="UP000770661"/>
    </source>
</evidence>
<name>A0A8J4Y085_CHIOP</name>
<keyword evidence="7" id="KW-1185">Reference proteome</keyword>
<organism evidence="6 7">
    <name type="scientific">Chionoecetes opilio</name>
    <name type="common">Atlantic snow crab</name>
    <name type="synonym">Cancer opilio</name>
    <dbReference type="NCBI Taxonomy" id="41210"/>
    <lineage>
        <taxon>Eukaryota</taxon>
        <taxon>Metazoa</taxon>
        <taxon>Ecdysozoa</taxon>
        <taxon>Arthropoda</taxon>
        <taxon>Crustacea</taxon>
        <taxon>Multicrustacea</taxon>
        <taxon>Malacostraca</taxon>
        <taxon>Eumalacostraca</taxon>
        <taxon>Eucarida</taxon>
        <taxon>Decapoda</taxon>
        <taxon>Pleocyemata</taxon>
        <taxon>Brachyura</taxon>
        <taxon>Eubrachyura</taxon>
        <taxon>Majoidea</taxon>
        <taxon>Majidae</taxon>
        <taxon>Chionoecetes</taxon>
    </lineage>
</organism>